<evidence type="ECO:0000313" key="2">
    <source>
        <dbReference type="Proteomes" id="UP000249590"/>
    </source>
</evidence>
<accession>A0A8B2NLB6</accession>
<name>A0A8B2NLB6_9HYPH</name>
<reference evidence="1 2" key="1">
    <citation type="submission" date="2018-05" db="EMBL/GenBank/DDBJ databases">
        <title>Acuticoccus sediminis sp. nov., isolated from deep-sea sediment of Indian Ocean.</title>
        <authorList>
            <person name="Liu X."/>
            <person name="Lai Q."/>
            <person name="Du Y."/>
            <person name="Sun F."/>
            <person name="Zhang X."/>
            <person name="Wang S."/>
            <person name="Shao Z."/>
        </authorList>
    </citation>
    <scope>NUCLEOTIDE SEQUENCE [LARGE SCALE GENOMIC DNA]</scope>
    <source>
        <strain evidence="1 2">PTG4-2</strain>
    </source>
</reference>
<dbReference type="OrthoDB" id="8392969at2"/>
<protein>
    <submittedName>
        <fullName evidence="1">Type II toxin-antitoxin system ParD family antitoxin</fullName>
    </submittedName>
</protein>
<comment type="caution">
    <text evidence="1">The sequence shown here is derived from an EMBL/GenBank/DDBJ whole genome shotgun (WGS) entry which is preliminary data.</text>
</comment>
<dbReference type="InterPro" id="IPR022789">
    <property type="entry name" value="ParD"/>
</dbReference>
<dbReference type="Proteomes" id="UP000249590">
    <property type="component" value="Unassembled WGS sequence"/>
</dbReference>
<gene>
    <name evidence="1" type="ORF">DLJ53_28980</name>
</gene>
<evidence type="ECO:0000313" key="1">
    <source>
        <dbReference type="EMBL" id="RAH97245.1"/>
    </source>
</evidence>
<sequence>MTVKSSISLSDEQHAFARALVSSGRYSSVSAVLAQGLELLKARSEAETLETEALRLLLEERRRGPFVSAGEMGDRLTAMVERKRRDAGLQG</sequence>
<dbReference type="InterPro" id="IPR038296">
    <property type="entry name" value="ParD_sf"/>
</dbReference>
<dbReference type="EMBL" id="QHHQ01000009">
    <property type="protein sequence ID" value="RAH97245.1"/>
    <property type="molecule type" value="Genomic_DNA"/>
</dbReference>
<dbReference type="Gene3D" id="6.10.10.120">
    <property type="entry name" value="Antitoxin ParD1-like"/>
    <property type="match status" value="1"/>
</dbReference>
<keyword evidence="2" id="KW-1185">Reference proteome</keyword>
<proteinExistence type="predicted"/>
<dbReference type="AlphaFoldDB" id="A0A8B2NLB6"/>
<organism evidence="1 2">
    <name type="scientific">Acuticoccus sediminis</name>
    <dbReference type="NCBI Taxonomy" id="2184697"/>
    <lineage>
        <taxon>Bacteria</taxon>
        <taxon>Pseudomonadati</taxon>
        <taxon>Pseudomonadota</taxon>
        <taxon>Alphaproteobacteria</taxon>
        <taxon>Hyphomicrobiales</taxon>
        <taxon>Amorphaceae</taxon>
        <taxon>Acuticoccus</taxon>
    </lineage>
</organism>
<dbReference type="Pfam" id="PF03693">
    <property type="entry name" value="ParD_antitoxin"/>
    <property type="match status" value="1"/>
</dbReference>
<dbReference type="RefSeq" id="WP_111351741.1">
    <property type="nucleotide sequence ID" value="NZ_JAIWKD010000009.1"/>
</dbReference>